<name>E4YAM8_OIKDI</name>
<evidence type="ECO:0000256" key="2">
    <source>
        <dbReference type="SAM" id="SignalP"/>
    </source>
</evidence>
<gene>
    <name evidence="3" type="ORF">GSOID_T00031955001</name>
</gene>
<evidence type="ECO:0000256" key="1">
    <source>
        <dbReference type="SAM" id="Coils"/>
    </source>
</evidence>
<proteinExistence type="predicted"/>
<feature type="coiled-coil region" evidence="1">
    <location>
        <begin position="19"/>
        <end position="46"/>
    </location>
</feature>
<keyword evidence="2" id="KW-0732">Signal</keyword>
<dbReference type="Proteomes" id="UP000011014">
    <property type="component" value="Unassembled WGS sequence"/>
</dbReference>
<evidence type="ECO:0000313" key="3">
    <source>
        <dbReference type="EMBL" id="CBY32615.1"/>
    </source>
</evidence>
<dbReference type="CDD" id="cd14686">
    <property type="entry name" value="bZIP"/>
    <property type="match status" value="1"/>
</dbReference>
<protein>
    <submittedName>
        <fullName evidence="3">Uncharacterized protein</fullName>
    </submittedName>
</protein>
<keyword evidence="1" id="KW-0175">Coiled coil</keyword>
<accession>E4YAM8</accession>
<dbReference type="EMBL" id="FN654362">
    <property type="protein sequence ID" value="CBY32615.1"/>
    <property type="molecule type" value="Genomic_DNA"/>
</dbReference>
<organism evidence="3">
    <name type="scientific">Oikopleura dioica</name>
    <name type="common">Tunicate</name>
    <dbReference type="NCBI Taxonomy" id="34765"/>
    <lineage>
        <taxon>Eukaryota</taxon>
        <taxon>Metazoa</taxon>
        <taxon>Chordata</taxon>
        <taxon>Tunicata</taxon>
        <taxon>Appendicularia</taxon>
        <taxon>Copelata</taxon>
        <taxon>Oikopleuridae</taxon>
        <taxon>Oikopleura</taxon>
    </lineage>
</organism>
<feature type="signal peptide" evidence="2">
    <location>
        <begin position="1"/>
        <end position="16"/>
    </location>
</feature>
<dbReference type="AlphaFoldDB" id="E4YAM8"/>
<sequence>MNFVIFGIILIEFCSARRCEREKRRIKELLQKNGELRIKRDQLKHEKGRFWNEYFGEIDELIAQKNTTSTSASSFSTRDSTSLTTTSPPITPSDVFILVIPYSGDESYLQSGDGSSQIAATINAPEKKNMYADYAYAIVNGKLHIFGVFTDYKKIARLDDCTFNVLTVRLKEERGSGHAALSIENGKKALICFGFSGGVRKTCEIFDGSTTVSTFSADWTHYLGGLGPVF</sequence>
<reference evidence="3" key="1">
    <citation type="journal article" date="2010" name="Science">
        <title>Plasticity of animal genome architecture unmasked by rapid evolution of a pelagic tunicate.</title>
        <authorList>
            <person name="Denoeud F."/>
            <person name="Henriet S."/>
            <person name="Mungpakdee S."/>
            <person name="Aury J.M."/>
            <person name="Da Silva C."/>
            <person name="Brinkmann H."/>
            <person name="Mikhaleva J."/>
            <person name="Olsen L.C."/>
            <person name="Jubin C."/>
            <person name="Canestro C."/>
            <person name="Bouquet J.M."/>
            <person name="Danks G."/>
            <person name="Poulain J."/>
            <person name="Campsteijn C."/>
            <person name="Adamski M."/>
            <person name="Cross I."/>
            <person name="Yadetie F."/>
            <person name="Muffato M."/>
            <person name="Louis A."/>
            <person name="Butcher S."/>
            <person name="Tsagkogeorga G."/>
            <person name="Konrad A."/>
            <person name="Singh S."/>
            <person name="Jensen M.F."/>
            <person name="Cong E.H."/>
            <person name="Eikeseth-Otteraa H."/>
            <person name="Noel B."/>
            <person name="Anthouard V."/>
            <person name="Porcel B.M."/>
            <person name="Kachouri-Lafond R."/>
            <person name="Nishino A."/>
            <person name="Ugolini M."/>
            <person name="Chourrout P."/>
            <person name="Nishida H."/>
            <person name="Aasland R."/>
            <person name="Huzurbazar S."/>
            <person name="Westhof E."/>
            <person name="Delsuc F."/>
            <person name="Lehrach H."/>
            <person name="Reinhardt R."/>
            <person name="Weissenbach J."/>
            <person name="Roy S.W."/>
            <person name="Artiguenave F."/>
            <person name="Postlethwait J.H."/>
            <person name="Manak J.R."/>
            <person name="Thompson E.M."/>
            <person name="Jaillon O."/>
            <person name="Du Pasquier L."/>
            <person name="Boudinot P."/>
            <person name="Liberles D.A."/>
            <person name="Volff J.N."/>
            <person name="Philippe H."/>
            <person name="Lenhard B."/>
            <person name="Roest Crollius H."/>
            <person name="Wincker P."/>
            <person name="Chourrout D."/>
        </authorList>
    </citation>
    <scope>NUCLEOTIDE SEQUENCE [LARGE SCALE GENOMIC DNA]</scope>
</reference>
<feature type="chain" id="PRO_5003193725" evidence="2">
    <location>
        <begin position="17"/>
        <end position="230"/>
    </location>
</feature>